<sequence length="320" mass="33828">MNRTEMEFSVQGTSCAGWHYRGESDAFLTEAGRPCVVMAHGFGGTVDSGLEGFAEGLAAAGLDVLAFDYRGFGRSGGRVRQTISIQGQLDDYAAAIAAARRTDGIDPDRVVAWGVSLSGGHVLSLGASDPRLAALVALTPATDARAASAASMKQYSPAHLAKSSWAAVRDRVASARGGAGVTIPLAGRPGEVAALALPGIYEDYHSIAGPSWRNEVSARSFLEIGSYRPVTVARKVTAPLLVQVGDLDRSAPPHAAAKAAEQARAEVRHYPCDHFDVYPGKQWFDRVLEHQILFLRRHLAAPAMPAVVVEEVRDESVAAG</sequence>
<dbReference type="InterPro" id="IPR029058">
    <property type="entry name" value="AB_hydrolase_fold"/>
</dbReference>
<comment type="caution">
    <text evidence="4">The sequence shown here is derived from an EMBL/GenBank/DDBJ whole genome shotgun (WGS) entry which is preliminary data.</text>
</comment>
<gene>
    <name evidence="4" type="ORF">ABEU20_001466</name>
</gene>
<evidence type="ECO:0000256" key="2">
    <source>
        <dbReference type="ARBA" id="ARBA00022801"/>
    </source>
</evidence>
<dbReference type="Gene3D" id="3.40.50.1820">
    <property type="entry name" value="alpha/beta hydrolase"/>
    <property type="match status" value="1"/>
</dbReference>
<dbReference type="EMBL" id="JBDLNV010000002">
    <property type="protein sequence ID" value="MFM1722906.1"/>
    <property type="molecule type" value="Genomic_DNA"/>
</dbReference>
<organism evidence="4 5">
    <name type="scientific">Rhodococcus parequi</name>
    <dbReference type="NCBI Taxonomy" id="3137122"/>
    <lineage>
        <taxon>Bacteria</taxon>
        <taxon>Bacillati</taxon>
        <taxon>Actinomycetota</taxon>
        <taxon>Actinomycetes</taxon>
        <taxon>Mycobacteriales</taxon>
        <taxon>Nocardiaceae</taxon>
        <taxon>Rhodococcus</taxon>
    </lineage>
</organism>
<dbReference type="PANTHER" id="PTHR22946:SF9">
    <property type="entry name" value="POLYKETIDE TRANSFERASE AF380"/>
    <property type="match status" value="1"/>
</dbReference>
<accession>A0ABW9FDX6</accession>
<evidence type="ECO:0000313" key="4">
    <source>
        <dbReference type="EMBL" id="MFM1722906.1"/>
    </source>
</evidence>
<dbReference type="Pfam" id="PF12146">
    <property type="entry name" value="Hydrolase_4"/>
    <property type="match status" value="1"/>
</dbReference>
<dbReference type="InterPro" id="IPR022742">
    <property type="entry name" value="Hydrolase_4"/>
</dbReference>
<keyword evidence="5" id="KW-1185">Reference proteome</keyword>
<dbReference type="Proteomes" id="UP001629745">
    <property type="component" value="Unassembled WGS sequence"/>
</dbReference>
<reference evidence="4 5" key="1">
    <citation type="submission" date="2023-11" db="EMBL/GenBank/DDBJ databases">
        <authorList>
            <person name="Val-Calvo J."/>
            <person name="Scortti M."/>
            <person name="Vazquez-Boland J."/>
        </authorList>
    </citation>
    <scope>NUCLEOTIDE SEQUENCE [LARGE SCALE GENOMIC DNA]</scope>
    <source>
        <strain evidence="4 5">PAM 2766</strain>
    </source>
</reference>
<evidence type="ECO:0000259" key="3">
    <source>
        <dbReference type="Pfam" id="PF12146"/>
    </source>
</evidence>
<dbReference type="SUPFAM" id="SSF53474">
    <property type="entry name" value="alpha/beta-Hydrolases"/>
    <property type="match status" value="1"/>
</dbReference>
<evidence type="ECO:0000256" key="1">
    <source>
        <dbReference type="ARBA" id="ARBA00008645"/>
    </source>
</evidence>
<protein>
    <submittedName>
        <fullName evidence="4">Alpha/beta hydrolase</fullName>
    </submittedName>
</protein>
<comment type="similarity">
    <text evidence="1">Belongs to the AB hydrolase superfamily.</text>
</comment>
<dbReference type="Gene3D" id="1.10.10.800">
    <property type="match status" value="1"/>
</dbReference>
<feature type="domain" description="Serine aminopeptidase S33" evidence="3">
    <location>
        <begin position="33"/>
        <end position="267"/>
    </location>
</feature>
<dbReference type="InterPro" id="IPR050261">
    <property type="entry name" value="FrsA_esterase"/>
</dbReference>
<proteinExistence type="inferred from homology"/>
<dbReference type="GO" id="GO:0016787">
    <property type="term" value="F:hydrolase activity"/>
    <property type="evidence" value="ECO:0007669"/>
    <property type="project" value="UniProtKB-KW"/>
</dbReference>
<evidence type="ECO:0000313" key="5">
    <source>
        <dbReference type="Proteomes" id="UP001629745"/>
    </source>
</evidence>
<keyword evidence="2 4" id="KW-0378">Hydrolase</keyword>
<dbReference type="PANTHER" id="PTHR22946">
    <property type="entry name" value="DIENELACTONE HYDROLASE DOMAIN-CONTAINING PROTEIN-RELATED"/>
    <property type="match status" value="1"/>
</dbReference>
<name>A0ABW9FDX6_9NOCA</name>